<keyword evidence="1" id="KW-0812">Transmembrane</keyword>
<dbReference type="AlphaFoldDB" id="A0A160TDX6"/>
<proteinExistence type="predicted"/>
<organism evidence="2">
    <name type="scientific">hydrothermal vent metagenome</name>
    <dbReference type="NCBI Taxonomy" id="652676"/>
    <lineage>
        <taxon>unclassified sequences</taxon>
        <taxon>metagenomes</taxon>
        <taxon>ecological metagenomes</taxon>
    </lineage>
</organism>
<dbReference type="EMBL" id="CZQC01000071">
    <property type="protein sequence ID" value="CUS42805.1"/>
    <property type="molecule type" value="Genomic_DNA"/>
</dbReference>
<keyword evidence="1" id="KW-0472">Membrane</keyword>
<reference evidence="2" key="1">
    <citation type="submission" date="2015-10" db="EMBL/GenBank/DDBJ databases">
        <authorList>
            <person name="Gilbert D.G."/>
        </authorList>
    </citation>
    <scope>NUCLEOTIDE SEQUENCE</scope>
</reference>
<evidence type="ECO:0000256" key="1">
    <source>
        <dbReference type="SAM" id="Phobius"/>
    </source>
</evidence>
<name>A0A160TDX6_9ZZZZ</name>
<sequence length="40" mass="4497">MTILSVRYVELPADFQMSLLLLPLVQTVGILYNLFGGQRS</sequence>
<feature type="transmembrane region" description="Helical" evidence="1">
    <location>
        <begin position="15"/>
        <end position="35"/>
    </location>
</feature>
<keyword evidence="1" id="KW-1133">Transmembrane helix</keyword>
<evidence type="ECO:0000313" key="2">
    <source>
        <dbReference type="EMBL" id="CUS42805.1"/>
    </source>
</evidence>
<protein>
    <submittedName>
        <fullName evidence="2">Uncharacterized protein</fullName>
    </submittedName>
</protein>
<gene>
    <name evidence="2" type="ORF">MGWOODY_Tha2881</name>
</gene>
<accession>A0A160TDX6</accession>